<gene>
    <name evidence="2" type="ORF">CCC_04180</name>
</gene>
<dbReference type="EMBL" id="JXSL01000024">
    <property type="protein sequence ID" value="KIL99409.1"/>
    <property type="molecule type" value="Genomic_DNA"/>
</dbReference>
<proteinExistence type="predicted"/>
<evidence type="ECO:0000313" key="3">
    <source>
        <dbReference type="Proteomes" id="UP000031971"/>
    </source>
</evidence>
<feature type="compositionally biased region" description="Low complexity" evidence="1">
    <location>
        <begin position="94"/>
        <end position="104"/>
    </location>
</feature>
<feature type="compositionally biased region" description="Polar residues" evidence="1">
    <location>
        <begin position="122"/>
        <end position="133"/>
    </location>
</feature>
<comment type="caution">
    <text evidence="2">The sequence shown here is derived from an EMBL/GenBank/DDBJ whole genome shotgun (WGS) entry which is preliminary data.</text>
</comment>
<reference evidence="2 3" key="1">
    <citation type="submission" date="2015-01" db="EMBL/GenBank/DDBJ databases">
        <title>Genome Sequence of Magnetospirillum magnetotacticum Strain MS-1.</title>
        <authorList>
            <person name="Marinov G.K."/>
            <person name="Smalley M.D."/>
            <person name="DeSalvo G."/>
        </authorList>
    </citation>
    <scope>NUCLEOTIDE SEQUENCE [LARGE SCALE GENOMIC DNA]</scope>
    <source>
        <strain evidence="2 3">MS-1</strain>
    </source>
</reference>
<evidence type="ECO:0000256" key="1">
    <source>
        <dbReference type="SAM" id="MobiDB-lite"/>
    </source>
</evidence>
<accession>A0A0C2YI34</accession>
<organism evidence="2 3">
    <name type="scientific">Paramagnetospirillum magnetotacticum MS-1</name>
    <dbReference type="NCBI Taxonomy" id="272627"/>
    <lineage>
        <taxon>Bacteria</taxon>
        <taxon>Pseudomonadati</taxon>
        <taxon>Pseudomonadota</taxon>
        <taxon>Alphaproteobacteria</taxon>
        <taxon>Rhodospirillales</taxon>
        <taxon>Magnetospirillaceae</taxon>
        <taxon>Paramagnetospirillum</taxon>
    </lineage>
</organism>
<feature type="compositionally biased region" description="Basic and acidic residues" evidence="1">
    <location>
        <begin position="105"/>
        <end position="114"/>
    </location>
</feature>
<dbReference type="AlphaFoldDB" id="A0A0C2YI34"/>
<dbReference type="OrthoDB" id="7365876at2"/>
<evidence type="ECO:0000313" key="2">
    <source>
        <dbReference type="EMBL" id="KIL99409.1"/>
    </source>
</evidence>
<sequence>MHSVMPDRRLMAALALSALLHVLVTLILQIESLSALIPERTERSMEVEVIPEPLKPEPPKPVAPPPPQEPPLPETPPEAPKVQTAPPPPPLPIQRPQLQPAPLAEKSKAPKSEPAKPALQSPGLSTDTGTFTRSAPAAGELSQNIQDKVLAQVVRMWHFNSAALRGSDIILSASLLVNRDGTLSGPMHKDAPWNPDAAIRGYSRLPEGTTKQMMETFLVALRMAQPLQLPPDDGKPWPRHMMLRFKPGDL</sequence>
<dbReference type="RefSeq" id="WP_009869704.1">
    <property type="nucleotide sequence ID" value="NZ_JXSL01000024.1"/>
</dbReference>
<keyword evidence="3" id="KW-1185">Reference proteome</keyword>
<protein>
    <submittedName>
        <fullName evidence="2">TolA protein</fullName>
    </submittedName>
</protein>
<dbReference type="Proteomes" id="UP000031971">
    <property type="component" value="Unassembled WGS sequence"/>
</dbReference>
<dbReference type="STRING" id="272627.CCC_04180"/>
<feature type="region of interest" description="Disordered" evidence="1">
    <location>
        <begin position="52"/>
        <end position="139"/>
    </location>
</feature>
<name>A0A0C2YI34_PARME</name>
<feature type="compositionally biased region" description="Pro residues" evidence="1">
    <location>
        <begin position="59"/>
        <end position="93"/>
    </location>
</feature>